<keyword evidence="3" id="KW-1185">Reference proteome</keyword>
<dbReference type="AlphaFoldDB" id="A0AA42CKR0"/>
<comment type="caution">
    <text evidence="2">The sequence shown here is derived from an EMBL/GenBank/DDBJ whole genome shotgun (WGS) entry which is preliminary data.</text>
</comment>
<reference evidence="2" key="1">
    <citation type="submission" date="2022-05" db="EMBL/GenBank/DDBJ databases">
        <authorList>
            <person name="Pankratov T."/>
        </authorList>
    </citation>
    <scope>NUCLEOTIDE SEQUENCE</scope>
    <source>
        <strain evidence="2">BP6-180914</strain>
    </source>
</reference>
<name>A0AA42CKR0_9HYPH</name>
<evidence type="ECO:0000259" key="1">
    <source>
        <dbReference type="Pfam" id="PF21834"/>
    </source>
</evidence>
<dbReference type="Pfam" id="PF21834">
    <property type="entry name" value="DUF6894"/>
    <property type="match status" value="1"/>
</dbReference>
<gene>
    <name evidence="2" type="ORF">M8523_01105</name>
</gene>
<protein>
    <recommendedName>
        <fullName evidence="1">DUF6894 domain-containing protein</fullName>
    </recommendedName>
</protein>
<dbReference type="InterPro" id="IPR054189">
    <property type="entry name" value="DUF6894"/>
</dbReference>
<dbReference type="RefSeq" id="WP_282582973.1">
    <property type="nucleotide sequence ID" value="NZ_JAMOIM010000001.1"/>
</dbReference>
<dbReference type="Proteomes" id="UP001165667">
    <property type="component" value="Unassembled WGS sequence"/>
</dbReference>
<accession>A0AA42CKR0</accession>
<proteinExistence type="predicted"/>
<feature type="domain" description="DUF6894" evidence="1">
    <location>
        <begin position="3"/>
        <end position="68"/>
    </location>
</feature>
<sequence>MPRYFFNLCKDGRPPDLAGAELQDLAHARREASRQMAEEMKAQTDQFLQDEEWRIEISDETGLILFTVFGTAVESAAGRG</sequence>
<evidence type="ECO:0000313" key="2">
    <source>
        <dbReference type="EMBL" id="MCW6506617.1"/>
    </source>
</evidence>
<organism evidence="2 3">
    <name type="scientific">Lichenifustis flavocetrariae</name>
    <dbReference type="NCBI Taxonomy" id="2949735"/>
    <lineage>
        <taxon>Bacteria</taxon>
        <taxon>Pseudomonadati</taxon>
        <taxon>Pseudomonadota</taxon>
        <taxon>Alphaproteobacteria</taxon>
        <taxon>Hyphomicrobiales</taxon>
        <taxon>Lichenihabitantaceae</taxon>
        <taxon>Lichenifustis</taxon>
    </lineage>
</organism>
<evidence type="ECO:0000313" key="3">
    <source>
        <dbReference type="Proteomes" id="UP001165667"/>
    </source>
</evidence>
<dbReference type="EMBL" id="JAMOIM010000001">
    <property type="protein sequence ID" value="MCW6506617.1"/>
    <property type="molecule type" value="Genomic_DNA"/>
</dbReference>